<dbReference type="InterPro" id="IPR012337">
    <property type="entry name" value="RNaseH-like_sf"/>
</dbReference>
<organism evidence="3 4">
    <name type="scientific">Austropuccinia psidii MF-1</name>
    <dbReference type="NCBI Taxonomy" id="1389203"/>
    <lineage>
        <taxon>Eukaryota</taxon>
        <taxon>Fungi</taxon>
        <taxon>Dikarya</taxon>
        <taxon>Basidiomycota</taxon>
        <taxon>Pucciniomycotina</taxon>
        <taxon>Pucciniomycetes</taxon>
        <taxon>Pucciniales</taxon>
        <taxon>Sphaerophragmiaceae</taxon>
        <taxon>Austropuccinia</taxon>
    </lineage>
</organism>
<dbReference type="PROSITE" id="PS50994">
    <property type="entry name" value="INTEGRASE"/>
    <property type="match status" value="1"/>
</dbReference>
<dbReference type="GO" id="GO:0005634">
    <property type="term" value="C:nucleus"/>
    <property type="evidence" value="ECO:0007669"/>
    <property type="project" value="UniProtKB-ARBA"/>
</dbReference>
<evidence type="ECO:0000313" key="3">
    <source>
        <dbReference type="EMBL" id="MBW0592177.1"/>
    </source>
</evidence>
<comment type="caution">
    <text evidence="3">The sequence shown here is derived from an EMBL/GenBank/DDBJ whole genome shotgun (WGS) entry which is preliminary data.</text>
</comment>
<name>A0A9Q3QDK9_9BASI</name>
<evidence type="ECO:0000259" key="2">
    <source>
        <dbReference type="PROSITE" id="PS50994"/>
    </source>
</evidence>
<protein>
    <recommendedName>
        <fullName evidence="2">Integrase catalytic domain-containing protein</fullName>
    </recommendedName>
</protein>
<dbReference type="InterPro" id="IPR050951">
    <property type="entry name" value="Retrovirus_Pol_polyprotein"/>
</dbReference>
<dbReference type="InterPro" id="IPR001584">
    <property type="entry name" value="Integrase_cat-core"/>
</dbReference>
<dbReference type="GO" id="GO:0003723">
    <property type="term" value="F:RNA binding"/>
    <property type="evidence" value="ECO:0007669"/>
    <property type="project" value="UniProtKB-KW"/>
</dbReference>
<evidence type="ECO:0000313" key="4">
    <source>
        <dbReference type="Proteomes" id="UP000765509"/>
    </source>
</evidence>
<dbReference type="Gene3D" id="3.30.420.10">
    <property type="entry name" value="Ribonuclease H-like superfamily/Ribonuclease H"/>
    <property type="match status" value="1"/>
</dbReference>
<dbReference type="GO" id="GO:0015074">
    <property type="term" value="P:DNA integration"/>
    <property type="evidence" value="ECO:0007669"/>
    <property type="project" value="InterPro"/>
</dbReference>
<accession>A0A9Q3QDK9</accession>
<dbReference type="PANTHER" id="PTHR37984:SF15">
    <property type="entry name" value="INTEGRASE CATALYTIC DOMAIN-CONTAINING PROTEIN"/>
    <property type="match status" value="1"/>
</dbReference>
<keyword evidence="4" id="KW-1185">Reference proteome</keyword>
<gene>
    <name evidence="3" type="ORF">O181_131892</name>
</gene>
<dbReference type="Proteomes" id="UP000765509">
    <property type="component" value="Unassembled WGS sequence"/>
</dbReference>
<proteinExistence type="predicted"/>
<dbReference type="SUPFAM" id="SSF53098">
    <property type="entry name" value="Ribonuclease H-like"/>
    <property type="match status" value="1"/>
</dbReference>
<sequence>MDTTLLIWNRVVSWTGIFTSIISDIDPEFTPALWKNLHQLFGTRLSFSTAYHPQTGGLAERMIQTLEDMVKRFSLELAYKTSIHANPNQTSAISEKVWNPKLPQDSLWLQLFEIHPTAYSFKEMLEKAGRHAVRCMGDFFAYSKNKWDKSHATPDFKVWSLVILSMTNFNNLKGCKTLKGSFAGPFFIKALHGENAVEVDLFEELRNKHSTFPVSLIKQYKSSDAEKFPLRNKVPQVISPLESSGIQKITKVLKEGKLRTNKVREYLNLLNFSEGSDTLGITILQSNIPF</sequence>
<dbReference type="InterPro" id="IPR036397">
    <property type="entry name" value="RNaseH_sf"/>
</dbReference>
<evidence type="ECO:0000256" key="1">
    <source>
        <dbReference type="ARBA" id="ARBA00022884"/>
    </source>
</evidence>
<dbReference type="EMBL" id="AVOT02146986">
    <property type="protein sequence ID" value="MBW0592177.1"/>
    <property type="molecule type" value="Genomic_DNA"/>
</dbReference>
<keyword evidence="1" id="KW-0694">RNA-binding</keyword>
<reference evidence="3" key="1">
    <citation type="submission" date="2021-03" db="EMBL/GenBank/DDBJ databases">
        <title>Draft genome sequence of rust myrtle Austropuccinia psidii MF-1, a brazilian biotype.</title>
        <authorList>
            <person name="Quecine M.C."/>
            <person name="Pachon D.M.R."/>
            <person name="Bonatelli M.L."/>
            <person name="Correr F.H."/>
            <person name="Franceschini L.M."/>
            <person name="Leite T.F."/>
            <person name="Margarido G.R.A."/>
            <person name="Almeida C.A."/>
            <person name="Ferrarezi J.A."/>
            <person name="Labate C.A."/>
        </authorList>
    </citation>
    <scope>NUCLEOTIDE SEQUENCE</scope>
    <source>
        <strain evidence="3">MF-1</strain>
    </source>
</reference>
<feature type="domain" description="Integrase catalytic" evidence="2">
    <location>
        <begin position="1"/>
        <end position="124"/>
    </location>
</feature>
<dbReference type="AlphaFoldDB" id="A0A9Q3QDK9"/>
<dbReference type="PANTHER" id="PTHR37984">
    <property type="entry name" value="PROTEIN CBG26694"/>
    <property type="match status" value="1"/>
</dbReference>